<sequence length="51" mass="5689">MLIKTHTIYKELPATGFICILSPYNVTNSSFKTSVVAFCICTAFAQHLHRA</sequence>
<reference evidence="2" key="1">
    <citation type="journal article" date="2014" name="Environ. Microbiol.">
        <title>Comparative genomics of the marine bacterial genus Glaciecola reveals the high degree of genomic diversity and genomic characteristic for cold adaptation.</title>
        <authorList>
            <person name="Qin Q.L."/>
            <person name="Xie B.B."/>
            <person name="Yu Y."/>
            <person name="Shu Y.L."/>
            <person name="Rong J.C."/>
            <person name="Zhang Y.J."/>
            <person name="Zhao D.L."/>
            <person name="Chen X.L."/>
            <person name="Zhang X.Y."/>
            <person name="Chen B."/>
            <person name="Zhou B.C."/>
            <person name="Zhang Y.Z."/>
        </authorList>
    </citation>
    <scope>NUCLEOTIDE SEQUENCE [LARGE SCALE GENOMIC DNA]</scope>
    <source>
        <strain evidence="2">ACAM 615</strain>
    </source>
</reference>
<proteinExistence type="predicted"/>
<gene>
    <name evidence="1" type="ORF">GPAL_0640</name>
</gene>
<keyword evidence="2" id="KW-1185">Reference proteome</keyword>
<evidence type="ECO:0000313" key="2">
    <source>
        <dbReference type="Proteomes" id="UP000006251"/>
    </source>
</evidence>
<evidence type="ECO:0000313" key="1">
    <source>
        <dbReference type="EMBL" id="GAC27520.1"/>
    </source>
</evidence>
<dbReference type="AlphaFoldDB" id="K6ZW20"/>
<comment type="caution">
    <text evidence="1">The sequence shown here is derived from an EMBL/GenBank/DDBJ whole genome shotgun (WGS) entry which is preliminary data.</text>
</comment>
<accession>K6ZW20</accession>
<dbReference type="Proteomes" id="UP000006251">
    <property type="component" value="Unassembled WGS sequence"/>
</dbReference>
<organism evidence="1 2">
    <name type="scientific">Brumicola pallidula DSM 14239 = ACAM 615</name>
    <dbReference type="NCBI Taxonomy" id="1121922"/>
    <lineage>
        <taxon>Bacteria</taxon>
        <taxon>Pseudomonadati</taxon>
        <taxon>Pseudomonadota</taxon>
        <taxon>Gammaproteobacteria</taxon>
        <taxon>Alteromonadales</taxon>
        <taxon>Alteromonadaceae</taxon>
        <taxon>Brumicola</taxon>
    </lineage>
</organism>
<name>K6ZW20_9ALTE</name>
<protein>
    <submittedName>
        <fullName evidence="1">Uncharacterized protein</fullName>
    </submittedName>
</protein>
<dbReference type="EMBL" id="BAEQ01000014">
    <property type="protein sequence ID" value="GAC27520.1"/>
    <property type="molecule type" value="Genomic_DNA"/>
</dbReference>